<dbReference type="SUPFAM" id="SSF56436">
    <property type="entry name" value="C-type lectin-like"/>
    <property type="match status" value="1"/>
</dbReference>
<name>A0A433THX9_ELYCH</name>
<feature type="domain" description="C-type lectin" evidence="3">
    <location>
        <begin position="301"/>
        <end position="422"/>
    </location>
</feature>
<reference evidence="4 5" key="1">
    <citation type="submission" date="2019-01" db="EMBL/GenBank/DDBJ databases">
        <title>A draft genome assembly of the solar-powered sea slug Elysia chlorotica.</title>
        <authorList>
            <person name="Cai H."/>
            <person name="Li Q."/>
            <person name="Fang X."/>
            <person name="Li J."/>
            <person name="Curtis N.E."/>
            <person name="Altenburger A."/>
            <person name="Shibata T."/>
            <person name="Feng M."/>
            <person name="Maeda T."/>
            <person name="Schwartz J.A."/>
            <person name="Shigenobu S."/>
            <person name="Lundholm N."/>
            <person name="Nishiyama T."/>
            <person name="Yang H."/>
            <person name="Hasebe M."/>
            <person name="Li S."/>
            <person name="Pierce S.K."/>
            <person name="Wang J."/>
        </authorList>
    </citation>
    <scope>NUCLEOTIDE SEQUENCE [LARGE SCALE GENOMIC DNA]</scope>
    <source>
        <strain evidence="4">EC2010</strain>
        <tissue evidence="4">Whole organism of an adult</tissue>
    </source>
</reference>
<keyword evidence="2" id="KW-0732">Signal</keyword>
<dbReference type="Pfam" id="PF00059">
    <property type="entry name" value="Lectin_C"/>
    <property type="match status" value="1"/>
</dbReference>
<feature type="signal peptide" evidence="2">
    <location>
        <begin position="1"/>
        <end position="20"/>
    </location>
</feature>
<proteinExistence type="predicted"/>
<protein>
    <recommendedName>
        <fullName evidence="3">C-type lectin domain-containing protein</fullName>
    </recommendedName>
</protein>
<evidence type="ECO:0000313" key="5">
    <source>
        <dbReference type="Proteomes" id="UP000271974"/>
    </source>
</evidence>
<dbReference type="Gene3D" id="3.10.100.10">
    <property type="entry name" value="Mannose-Binding Protein A, subunit A"/>
    <property type="match status" value="1"/>
</dbReference>
<dbReference type="Proteomes" id="UP000271974">
    <property type="component" value="Unassembled WGS sequence"/>
</dbReference>
<organism evidence="4 5">
    <name type="scientific">Elysia chlorotica</name>
    <name type="common">Eastern emerald elysia</name>
    <name type="synonym">Sea slug</name>
    <dbReference type="NCBI Taxonomy" id="188477"/>
    <lineage>
        <taxon>Eukaryota</taxon>
        <taxon>Metazoa</taxon>
        <taxon>Spiralia</taxon>
        <taxon>Lophotrochozoa</taxon>
        <taxon>Mollusca</taxon>
        <taxon>Gastropoda</taxon>
        <taxon>Heterobranchia</taxon>
        <taxon>Euthyneura</taxon>
        <taxon>Panpulmonata</taxon>
        <taxon>Sacoglossa</taxon>
        <taxon>Placobranchoidea</taxon>
        <taxon>Plakobranchidae</taxon>
        <taxon>Elysia</taxon>
    </lineage>
</organism>
<dbReference type="PROSITE" id="PS50041">
    <property type="entry name" value="C_TYPE_LECTIN_2"/>
    <property type="match status" value="1"/>
</dbReference>
<evidence type="ECO:0000259" key="3">
    <source>
        <dbReference type="PROSITE" id="PS50041"/>
    </source>
</evidence>
<evidence type="ECO:0000256" key="2">
    <source>
        <dbReference type="SAM" id="SignalP"/>
    </source>
</evidence>
<dbReference type="AlphaFoldDB" id="A0A433THX9"/>
<dbReference type="OrthoDB" id="6146674at2759"/>
<keyword evidence="5" id="KW-1185">Reference proteome</keyword>
<dbReference type="InterPro" id="IPR001304">
    <property type="entry name" value="C-type_lectin-like"/>
</dbReference>
<dbReference type="CDD" id="cd00037">
    <property type="entry name" value="CLECT"/>
    <property type="match status" value="1"/>
</dbReference>
<dbReference type="EMBL" id="RQTK01000354">
    <property type="protein sequence ID" value="RUS81139.1"/>
    <property type="molecule type" value="Genomic_DNA"/>
</dbReference>
<feature type="coiled-coil region" evidence="1">
    <location>
        <begin position="253"/>
        <end position="280"/>
    </location>
</feature>
<accession>A0A433THX9</accession>
<feature type="chain" id="PRO_5019291664" description="C-type lectin domain-containing protein" evidence="2">
    <location>
        <begin position="21"/>
        <end position="429"/>
    </location>
</feature>
<comment type="caution">
    <text evidence="4">The sequence shown here is derived from an EMBL/GenBank/DDBJ whole genome shotgun (WGS) entry which is preliminary data.</text>
</comment>
<dbReference type="InterPro" id="IPR016186">
    <property type="entry name" value="C-type_lectin-like/link_sf"/>
</dbReference>
<evidence type="ECO:0000256" key="1">
    <source>
        <dbReference type="SAM" id="Coils"/>
    </source>
</evidence>
<dbReference type="InterPro" id="IPR016187">
    <property type="entry name" value="CTDL_fold"/>
</dbReference>
<keyword evidence="1" id="KW-0175">Coiled coil</keyword>
<evidence type="ECO:0000313" key="4">
    <source>
        <dbReference type="EMBL" id="RUS81139.1"/>
    </source>
</evidence>
<sequence length="429" mass="46007">MCVHRAILLLALGMMSATVADPILDTNKAIKLSYVSNEHCLTITCNFEQTSSSLTQVGKLEIAITPLIGDGIFNPLTAIETSSQGQKLYNSLSESDLDLSGEIGESGNTESHLKLDWKTVTSGYCLIYKCSATGVDAQGNEVELFRSIKVKGRGGESCAVKPSFNEILNNLLTDSYTCSSTVERARHGLIQHRIDSLRGTVDGLAQLETSVDQNTQQIALLNSEISLFDSISSLTVVNTNSLTDAENQVSLLATKLTNDESETENLLNDLEARVNQASQQAILQYKLAKQVDSGNSISPVYEGRIYALATSTTNFTLVSANDMCKLYGGYLVELDGGSGEQSAVGNFLLSAGVTSAFTGGNDVDSESTFRYINSGTLFVNEMWAQFEPALAGRGAADDCVTIGQDGTLSEEECSGAGKYVCEIPLEFDF</sequence>
<gene>
    <name evidence="4" type="ORF">EGW08_011125</name>
</gene>